<evidence type="ECO:0000313" key="1">
    <source>
        <dbReference type="EMBL" id="PIW15797.1"/>
    </source>
</evidence>
<protein>
    <submittedName>
        <fullName evidence="1">Uncharacterized protein</fullName>
    </submittedName>
</protein>
<dbReference type="Proteomes" id="UP000231019">
    <property type="component" value="Unassembled WGS sequence"/>
</dbReference>
<gene>
    <name evidence="1" type="ORF">COW36_15735</name>
</gene>
<proteinExistence type="predicted"/>
<organism evidence="1 2">
    <name type="scientific">bacterium (Candidatus Blackallbacteria) CG17_big_fil_post_rev_8_21_14_2_50_48_46</name>
    <dbReference type="NCBI Taxonomy" id="2014261"/>
    <lineage>
        <taxon>Bacteria</taxon>
        <taxon>Candidatus Blackallbacteria</taxon>
    </lineage>
</organism>
<dbReference type="EMBL" id="PFFQ01000044">
    <property type="protein sequence ID" value="PIW15797.1"/>
    <property type="molecule type" value="Genomic_DNA"/>
</dbReference>
<evidence type="ECO:0000313" key="2">
    <source>
        <dbReference type="Proteomes" id="UP000231019"/>
    </source>
</evidence>
<reference evidence="1 2" key="1">
    <citation type="submission" date="2017-09" db="EMBL/GenBank/DDBJ databases">
        <title>Depth-based differentiation of microbial function through sediment-hosted aquifers and enrichment of novel symbionts in the deep terrestrial subsurface.</title>
        <authorList>
            <person name="Probst A.J."/>
            <person name="Ladd B."/>
            <person name="Jarett J.K."/>
            <person name="Geller-Mcgrath D.E."/>
            <person name="Sieber C.M."/>
            <person name="Emerson J.B."/>
            <person name="Anantharaman K."/>
            <person name="Thomas B.C."/>
            <person name="Malmstrom R."/>
            <person name="Stieglmeier M."/>
            <person name="Klingl A."/>
            <person name="Woyke T."/>
            <person name="Ryan C.M."/>
            <person name="Banfield J.F."/>
        </authorList>
    </citation>
    <scope>NUCLEOTIDE SEQUENCE [LARGE SCALE GENOMIC DNA]</scope>
    <source>
        <strain evidence="1">CG17_big_fil_post_rev_8_21_14_2_50_48_46</strain>
    </source>
</reference>
<dbReference type="AlphaFoldDB" id="A0A2M7G204"/>
<accession>A0A2M7G204</accession>
<comment type="caution">
    <text evidence="1">The sequence shown here is derived from an EMBL/GenBank/DDBJ whole genome shotgun (WGS) entry which is preliminary data.</text>
</comment>
<sequence length="62" mass="6963">MNLVDRGDRHGMLLRISNLSTDHHTVKAGIQAILSIKNPMLAHKKKTPFQAERGLEKKAFKA</sequence>
<name>A0A2M7G204_9BACT</name>